<evidence type="ECO:0000313" key="2">
    <source>
        <dbReference type="EMBL" id="GHM59434.1"/>
    </source>
</evidence>
<evidence type="ECO:0000313" key="3">
    <source>
        <dbReference type="Proteomes" id="UP000637906"/>
    </source>
</evidence>
<keyword evidence="3" id="KW-1185">Reference proteome</keyword>
<name>A0A8J3MLZ8_9RICK</name>
<organism evidence="2 3">
    <name type="scientific">Candidatus Mesenet longicola</name>
    <dbReference type="NCBI Taxonomy" id="1892558"/>
    <lineage>
        <taxon>Bacteria</taxon>
        <taxon>Pseudomonadati</taxon>
        <taxon>Pseudomonadota</taxon>
        <taxon>Alphaproteobacteria</taxon>
        <taxon>Rickettsiales</taxon>
        <taxon>Anaplasmataceae</taxon>
        <taxon>Candidatus Mesenet</taxon>
    </lineage>
</organism>
<sequence>MSHSRASSISSTYSSDIETSSDWSSEEDSSNDLNISGNSILDGLLPIEPNLSLTEDEEKLISEFYQEMENIEVENDKERKESIHNIKVNCTENALKRIESVVDQYLKRGLRLNSYYSNSTVTNLVFEAIKNIADVIVHPRDITYATPDPQRNADCNNNISKKEYADERTELDEECANEWKNISGKHVSEWGSKDDKYVSGWEYLKDECVDEKYTGEWEYWGDIGECKYEEYIEDEILEGNCLKIIQSIVENLLYMGGKVERNLFYYNGLAHVTYDIDRYLFEQYEKIESRLKSVAYKGIIDGNGRGIKVAIDNGYFYIKYEKNSVIELTRIVSNSIVEGLNLKVSILKIGESIIRVEKVGEKRNYTNIPKGRIKMSFATEVGKISIYLCSDENNSSRIKVELDEENQEKFKRLKDKSSLGKNCLLGGKSVIQAIRDKEFTKNESYKPKALSTFMEQASVSNILSRLGNIFSKSKN</sequence>
<dbReference type="AlphaFoldDB" id="A0A8J3MLZ8"/>
<gene>
    <name evidence="2" type="ORF">sL5_04270</name>
</gene>
<feature type="compositionally biased region" description="Low complexity" evidence="1">
    <location>
        <begin position="1"/>
        <end position="23"/>
    </location>
</feature>
<comment type="caution">
    <text evidence="2">The sequence shown here is derived from an EMBL/GenBank/DDBJ whole genome shotgun (WGS) entry which is preliminary data.</text>
</comment>
<proteinExistence type="predicted"/>
<accession>A0A8J3MLZ8</accession>
<reference evidence="2 3" key="1">
    <citation type="journal article" date="2021" name="Microb. Ecol.">
        <title>Candidatus Mesenet longicola: Novel Endosymbionts of Brontispa longissima that Induce Cytoplasmic Incompatibility.</title>
        <authorList>
            <person name="Takano S."/>
            <person name="Gotoh Y."/>
            <person name="Hayashi T."/>
        </authorList>
    </citation>
    <scope>NUCLEOTIDE SEQUENCE [LARGE SCALE GENOMIC DNA]</scope>
    <source>
        <strain evidence="2">L5</strain>
    </source>
</reference>
<feature type="region of interest" description="Disordered" evidence="1">
    <location>
        <begin position="1"/>
        <end position="30"/>
    </location>
</feature>
<dbReference type="EMBL" id="BNGU01000013">
    <property type="protein sequence ID" value="GHM59434.1"/>
    <property type="molecule type" value="Genomic_DNA"/>
</dbReference>
<protein>
    <submittedName>
        <fullName evidence="2">Uncharacterized protein</fullName>
    </submittedName>
</protein>
<evidence type="ECO:0000256" key="1">
    <source>
        <dbReference type="SAM" id="MobiDB-lite"/>
    </source>
</evidence>
<dbReference type="Proteomes" id="UP000637906">
    <property type="component" value="Unassembled WGS sequence"/>
</dbReference>